<gene>
    <name evidence="9 12" type="primary">lspA</name>
    <name evidence="12" type="ORF">HJG52_17715</name>
</gene>
<evidence type="ECO:0000313" key="12">
    <source>
        <dbReference type="EMBL" id="NNM47828.1"/>
    </source>
</evidence>
<evidence type="ECO:0000256" key="3">
    <source>
        <dbReference type="ARBA" id="ARBA00022670"/>
    </source>
</evidence>
<dbReference type="PANTHER" id="PTHR33695">
    <property type="entry name" value="LIPOPROTEIN SIGNAL PEPTIDASE"/>
    <property type="match status" value="1"/>
</dbReference>
<dbReference type="GO" id="GO:0004190">
    <property type="term" value="F:aspartic-type endopeptidase activity"/>
    <property type="evidence" value="ECO:0007669"/>
    <property type="project" value="UniProtKB-UniRule"/>
</dbReference>
<keyword evidence="6 9" id="KW-0378">Hydrolase</keyword>
<dbReference type="Proteomes" id="UP000588586">
    <property type="component" value="Unassembled WGS sequence"/>
</dbReference>
<keyword evidence="2 9" id="KW-1003">Cell membrane</keyword>
<evidence type="ECO:0000256" key="2">
    <source>
        <dbReference type="ARBA" id="ARBA00022475"/>
    </source>
</evidence>
<dbReference type="NCBIfam" id="TIGR00077">
    <property type="entry name" value="lspA"/>
    <property type="match status" value="1"/>
</dbReference>
<sequence length="150" mass="14934">MLAVAASVAAVDLSLKAWAQTGLPAGGFEAGPVDLRLAYNPGVAFSLAAGAPAAAVIAGTAVVTAALTALVWVSAPTATRLRLAAFAAVLGGAVANLTDRVGDGVVTDYLHSGWWPTFNLADTAIVIGAILLVLSSMGASRAAGKHEARR</sequence>
<evidence type="ECO:0000256" key="4">
    <source>
        <dbReference type="ARBA" id="ARBA00022692"/>
    </source>
</evidence>
<protein>
    <recommendedName>
        <fullName evidence="9">Lipoprotein signal peptidase</fullName>
        <ecNumber evidence="9">3.4.23.36</ecNumber>
    </recommendedName>
    <alternativeName>
        <fullName evidence="9">Prolipoprotein signal peptidase</fullName>
    </alternativeName>
    <alternativeName>
        <fullName evidence="9">Signal peptidase II</fullName>
        <shortName evidence="9">SPase II</shortName>
    </alternativeName>
</protein>
<keyword evidence="4 9" id="KW-0812">Transmembrane</keyword>
<keyword evidence="5 9" id="KW-0064">Aspartyl protease</keyword>
<dbReference type="PANTHER" id="PTHR33695:SF1">
    <property type="entry name" value="LIPOPROTEIN SIGNAL PEPTIDASE"/>
    <property type="match status" value="1"/>
</dbReference>
<feature type="transmembrane region" description="Helical" evidence="9">
    <location>
        <begin position="43"/>
        <end position="73"/>
    </location>
</feature>
<keyword evidence="3 9" id="KW-0645">Protease</keyword>
<comment type="caution">
    <text evidence="12">The sequence shown here is derived from an EMBL/GenBank/DDBJ whole genome shotgun (WGS) entry which is preliminary data.</text>
</comment>
<evidence type="ECO:0000256" key="1">
    <source>
        <dbReference type="ARBA" id="ARBA00006139"/>
    </source>
</evidence>
<evidence type="ECO:0000256" key="9">
    <source>
        <dbReference type="HAMAP-Rule" id="MF_00161"/>
    </source>
</evidence>
<comment type="catalytic activity">
    <reaction evidence="9 10">
        <text>Release of signal peptides from bacterial membrane prolipoproteins. Hydrolyzes -Xaa-Yaa-Zaa-|-(S,diacylglyceryl)Cys-, in which Xaa is hydrophobic (preferably Leu), and Yaa (Ala or Ser) and Zaa (Gly or Ala) have small, neutral side chains.</text>
        <dbReference type="EC" id="3.4.23.36"/>
    </reaction>
</comment>
<dbReference type="EC" id="3.4.23.36" evidence="9"/>
<comment type="caution">
    <text evidence="9">Lacks conserved residue(s) required for the propagation of feature annotation.</text>
</comment>
<dbReference type="HAMAP" id="MF_00161">
    <property type="entry name" value="LspA"/>
    <property type="match status" value="1"/>
</dbReference>
<evidence type="ECO:0000256" key="7">
    <source>
        <dbReference type="ARBA" id="ARBA00022989"/>
    </source>
</evidence>
<keyword evidence="13" id="KW-1185">Reference proteome</keyword>
<dbReference type="GO" id="GO:0005886">
    <property type="term" value="C:plasma membrane"/>
    <property type="evidence" value="ECO:0007669"/>
    <property type="project" value="UniProtKB-SubCell"/>
</dbReference>
<evidence type="ECO:0000256" key="10">
    <source>
        <dbReference type="RuleBase" id="RU000594"/>
    </source>
</evidence>
<evidence type="ECO:0000256" key="11">
    <source>
        <dbReference type="RuleBase" id="RU004181"/>
    </source>
</evidence>
<feature type="active site" evidence="9">
    <location>
        <position position="108"/>
    </location>
</feature>
<dbReference type="GO" id="GO:0006508">
    <property type="term" value="P:proteolysis"/>
    <property type="evidence" value="ECO:0007669"/>
    <property type="project" value="UniProtKB-KW"/>
</dbReference>
<evidence type="ECO:0000256" key="8">
    <source>
        <dbReference type="ARBA" id="ARBA00023136"/>
    </source>
</evidence>
<dbReference type="PRINTS" id="PR00781">
    <property type="entry name" value="LIPOSIGPTASE"/>
</dbReference>
<accession>A0A849HK86</accession>
<name>A0A849HK86_9MICO</name>
<dbReference type="UniPathway" id="UPA00665"/>
<feature type="transmembrane region" description="Helical" evidence="9">
    <location>
        <begin position="80"/>
        <end position="98"/>
    </location>
</feature>
<comment type="similarity">
    <text evidence="1 9 11">Belongs to the peptidase A8 family.</text>
</comment>
<comment type="function">
    <text evidence="9 10">This protein specifically catalyzes the removal of signal peptides from prolipoproteins.</text>
</comment>
<dbReference type="AlphaFoldDB" id="A0A849HK86"/>
<keyword evidence="7 9" id="KW-1133">Transmembrane helix</keyword>
<dbReference type="Pfam" id="PF01252">
    <property type="entry name" value="Peptidase_A8"/>
    <property type="match status" value="1"/>
</dbReference>
<evidence type="ECO:0000313" key="13">
    <source>
        <dbReference type="Proteomes" id="UP000588586"/>
    </source>
</evidence>
<reference evidence="12 13" key="1">
    <citation type="submission" date="2020-04" db="EMBL/GenBank/DDBJ databases">
        <title>Knoellia sp. isolate from air conditioner.</title>
        <authorList>
            <person name="Chea S."/>
            <person name="Kim D.-U."/>
        </authorList>
    </citation>
    <scope>NUCLEOTIDE SEQUENCE [LARGE SCALE GENOMIC DNA]</scope>
    <source>
        <strain evidence="12 13">DB2414S</strain>
    </source>
</reference>
<feature type="transmembrane region" description="Helical" evidence="9">
    <location>
        <begin position="118"/>
        <end position="140"/>
    </location>
</feature>
<evidence type="ECO:0000256" key="5">
    <source>
        <dbReference type="ARBA" id="ARBA00022750"/>
    </source>
</evidence>
<dbReference type="PROSITE" id="PS00855">
    <property type="entry name" value="SPASE_II"/>
    <property type="match status" value="1"/>
</dbReference>
<dbReference type="EMBL" id="JABEPQ010000005">
    <property type="protein sequence ID" value="NNM47828.1"/>
    <property type="molecule type" value="Genomic_DNA"/>
</dbReference>
<comment type="pathway">
    <text evidence="9">Protein modification; lipoprotein biosynthesis (signal peptide cleavage).</text>
</comment>
<organism evidence="12 13">
    <name type="scientific">Knoellia koreensis</name>
    <dbReference type="NCBI Taxonomy" id="2730921"/>
    <lineage>
        <taxon>Bacteria</taxon>
        <taxon>Bacillati</taxon>
        <taxon>Actinomycetota</taxon>
        <taxon>Actinomycetes</taxon>
        <taxon>Micrococcales</taxon>
        <taxon>Intrasporangiaceae</taxon>
        <taxon>Knoellia</taxon>
    </lineage>
</organism>
<proteinExistence type="inferred from homology"/>
<dbReference type="InterPro" id="IPR001872">
    <property type="entry name" value="Peptidase_A8"/>
</dbReference>
<comment type="subcellular location">
    <subcellularLocation>
        <location evidence="9">Cell membrane</location>
        <topology evidence="9">Multi-pass membrane protein</topology>
    </subcellularLocation>
</comment>
<evidence type="ECO:0000256" key="6">
    <source>
        <dbReference type="ARBA" id="ARBA00022801"/>
    </source>
</evidence>
<feature type="active site" evidence="9">
    <location>
        <position position="122"/>
    </location>
</feature>
<keyword evidence="8 9" id="KW-0472">Membrane</keyword>